<feature type="compositionally biased region" description="Polar residues" evidence="6">
    <location>
        <begin position="614"/>
        <end position="634"/>
    </location>
</feature>
<evidence type="ECO:0000259" key="7">
    <source>
        <dbReference type="PROSITE" id="PS50048"/>
    </source>
</evidence>
<accession>A0A1R3RT24</accession>
<dbReference type="InterPro" id="IPR036864">
    <property type="entry name" value="Zn2-C6_fun-type_DNA-bd_sf"/>
</dbReference>
<evidence type="ECO:0000256" key="6">
    <source>
        <dbReference type="SAM" id="MobiDB-lite"/>
    </source>
</evidence>
<dbReference type="AlphaFoldDB" id="A0A1R3RT24"/>
<keyword evidence="1" id="KW-0479">Metal-binding</keyword>
<sequence>MFSNFASSRTPLTAKRRKVSRACDFCRQHRVRCEATVPCPPCVANDVTCTRQVASTAQRLPGTDPVNQGRRSSSSLSRDGERLPSSAVESRPGALSTQVSVPSPSHSSAQRTDSMLGFIARINTFCSGVSQLAWTSTSWGYSPDPDYTSPFPPNVLQEATPTECNLTDAQISRLLAIFWTRLQPLAPIVRRDDFNSANRTSPDQAWPLRDAIIAYTMQYVYCSGLHTRLLGLHWDQFQPEKQPSMTGLPYFQRCLQATTQYISFSQPSVVTLQCYCFMALYLLDAGQHSAAYNMIGLALRIAQSLHLDIETQAEPAVQDCQLFHRIWWTLNHLDFRCARHLGKPVSVRLQDCVCPLPTSESLNLLDPGSALYHTQSIRLTAAALAIIESTGCISVPAHRPKENADNETRAQILSEELRHLQQWRQDLQSTGSFGHLTLEVEDTPVDPDKEPEVELNYITRQPIEILLTTLLKLQYHNVIITLHRVFIQFPSHPLVPKSSPRADAHSATALNHALAMIKFTHHRMATCDILHGVPEVYQYQWNAVLTLVGFMLAYPYCHRCPRARRYIRLALEIFDSAGSNSPATVRAAALTRHLSAKVDTLLRILNIEDPLVPIQNSQEGDPQRSQQDHATSAMTPAANGPIPQDEVPPPVPGLPELGTDSLWSWADLMNLEAWPDYCDEVGEAFTDPTKFCMP</sequence>
<dbReference type="PANTHER" id="PTHR46910:SF17">
    <property type="entry name" value="SCFA-RELATED"/>
    <property type="match status" value="1"/>
</dbReference>
<dbReference type="GO" id="GO:0008270">
    <property type="term" value="F:zinc ion binding"/>
    <property type="evidence" value="ECO:0007669"/>
    <property type="project" value="InterPro"/>
</dbReference>
<dbReference type="SMART" id="SM00906">
    <property type="entry name" value="Fungal_trans"/>
    <property type="match status" value="1"/>
</dbReference>
<dbReference type="CDD" id="cd12148">
    <property type="entry name" value="fungal_TF_MHR"/>
    <property type="match status" value="1"/>
</dbReference>
<dbReference type="Pfam" id="PF04082">
    <property type="entry name" value="Fungal_trans"/>
    <property type="match status" value="1"/>
</dbReference>
<dbReference type="PROSITE" id="PS50048">
    <property type="entry name" value="ZN2_CY6_FUNGAL_2"/>
    <property type="match status" value="1"/>
</dbReference>
<dbReference type="GO" id="GO:0003677">
    <property type="term" value="F:DNA binding"/>
    <property type="evidence" value="ECO:0007669"/>
    <property type="project" value="UniProtKB-KW"/>
</dbReference>
<keyword evidence="5" id="KW-0539">Nucleus</keyword>
<dbReference type="PANTHER" id="PTHR46910">
    <property type="entry name" value="TRANSCRIPTION FACTOR PDR1"/>
    <property type="match status" value="1"/>
</dbReference>
<evidence type="ECO:0000313" key="8">
    <source>
        <dbReference type="EMBL" id="OOF97646.1"/>
    </source>
</evidence>
<dbReference type="GO" id="GO:0000981">
    <property type="term" value="F:DNA-binding transcription factor activity, RNA polymerase II-specific"/>
    <property type="evidence" value="ECO:0007669"/>
    <property type="project" value="InterPro"/>
</dbReference>
<dbReference type="STRING" id="602072.A0A1R3RT24"/>
<dbReference type="VEuPathDB" id="FungiDB:ASPCADRAFT_166689"/>
<dbReference type="SMART" id="SM00066">
    <property type="entry name" value="GAL4"/>
    <property type="match status" value="1"/>
</dbReference>
<feature type="region of interest" description="Disordered" evidence="6">
    <location>
        <begin position="59"/>
        <end position="110"/>
    </location>
</feature>
<evidence type="ECO:0000256" key="5">
    <source>
        <dbReference type="ARBA" id="ARBA00023242"/>
    </source>
</evidence>
<feature type="domain" description="Zn(2)-C6 fungal-type" evidence="7">
    <location>
        <begin position="22"/>
        <end position="51"/>
    </location>
</feature>
<dbReference type="InterPro" id="IPR050987">
    <property type="entry name" value="AtrR-like"/>
</dbReference>
<dbReference type="GO" id="GO:0006351">
    <property type="term" value="P:DNA-templated transcription"/>
    <property type="evidence" value="ECO:0007669"/>
    <property type="project" value="InterPro"/>
</dbReference>
<name>A0A1R3RT24_ASPC5</name>
<reference evidence="9" key="1">
    <citation type="journal article" date="2017" name="Genome Biol.">
        <title>Comparative genomics reveals high biological diversity and specific adaptations in the industrially and medically important fungal genus Aspergillus.</title>
        <authorList>
            <person name="de Vries R.P."/>
            <person name="Riley R."/>
            <person name="Wiebenga A."/>
            <person name="Aguilar-Osorio G."/>
            <person name="Amillis S."/>
            <person name="Uchima C.A."/>
            <person name="Anderluh G."/>
            <person name="Asadollahi M."/>
            <person name="Askin M."/>
            <person name="Barry K."/>
            <person name="Battaglia E."/>
            <person name="Bayram O."/>
            <person name="Benocci T."/>
            <person name="Braus-Stromeyer S.A."/>
            <person name="Caldana C."/>
            <person name="Canovas D."/>
            <person name="Cerqueira G.C."/>
            <person name="Chen F."/>
            <person name="Chen W."/>
            <person name="Choi C."/>
            <person name="Clum A."/>
            <person name="Dos Santos R.A."/>
            <person name="Damasio A.R."/>
            <person name="Diallinas G."/>
            <person name="Emri T."/>
            <person name="Fekete E."/>
            <person name="Flipphi M."/>
            <person name="Freyberg S."/>
            <person name="Gallo A."/>
            <person name="Gournas C."/>
            <person name="Habgood R."/>
            <person name="Hainaut M."/>
            <person name="Harispe M.L."/>
            <person name="Henrissat B."/>
            <person name="Hilden K.S."/>
            <person name="Hope R."/>
            <person name="Hossain A."/>
            <person name="Karabika E."/>
            <person name="Karaffa L."/>
            <person name="Karanyi Z."/>
            <person name="Krasevec N."/>
            <person name="Kuo A."/>
            <person name="Kusch H."/>
            <person name="LaButti K."/>
            <person name="Lagendijk E.L."/>
            <person name="Lapidus A."/>
            <person name="Levasseur A."/>
            <person name="Lindquist E."/>
            <person name="Lipzen A."/>
            <person name="Logrieco A.F."/>
            <person name="MacCabe A."/>
            <person name="Maekelae M.R."/>
            <person name="Malavazi I."/>
            <person name="Melin P."/>
            <person name="Meyer V."/>
            <person name="Mielnichuk N."/>
            <person name="Miskei M."/>
            <person name="Molnar A.P."/>
            <person name="Mule G."/>
            <person name="Ngan C.Y."/>
            <person name="Orejas M."/>
            <person name="Orosz E."/>
            <person name="Ouedraogo J.P."/>
            <person name="Overkamp K.M."/>
            <person name="Park H.-S."/>
            <person name="Perrone G."/>
            <person name="Piumi F."/>
            <person name="Punt P.J."/>
            <person name="Ram A.F."/>
            <person name="Ramon A."/>
            <person name="Rauscher S."/>
            <person name="Record E."/>
            <person name="Riano-Pachon D.M."/>
            <person name="Robert V."/>
            <person name="Roehrig J."/>
            <person name="Ruller R."/>
            <person name="Salamov A."/>
            <person name="Salih N.S."/>
            <person name="Samson R.A."/>
            <person name="Sandor E."/>
            <person name="Sanguinetti M."/>
            <person name="Schuetze T."/>
            <person name="Sepcic K."/>
            <person name="Shelest E."/>
            <person name="Sherlock G."/>
            <person name="Sophianopoulou V."/>
            <person name="Squina F.M."/>
            <person name="Sun H."/>
            <person name="Susca A."/>
            <person name="Todd R.B."/>
            <person name="Tsang A."/>
            <person name="Unkles S.E."/>
            <person name="van de Wiele N."/>
            <person name="van Rossen-Uffink D."/>
            <person name="Oliveira J.V."/>
            <person name="Vesth T.C."/>
            <person name="Visser J."/>
            <person name="Yu J.-H."/>
            <person name="Zhou M."/>
            <person name="Andersen M.R."/>
            <person name="Archer D.B."/>
            <person name="Baker S.E."/>
            <person name="Benoit I."/>
            <person name="Brakhage A.A."/>
            <person name="Braus G.H."/>
            <person name="Fischer R."/>
            <person name="Frisvad J.C."/>
            <person name="Goldman G.H."/>
            <person name="Houbraken J."/>
            <person name="Oakley B."/>
            <person name="Pocsi I."/>
            <person name="Scazzocchio C."/>
            <person name="Seiboth B."/>
            <person name="vanKuyk P.A."/>
            <person name="Wortman J."/>
            <person name="Dyer P.S."/>
            <person name="Grigoriev I.V."/>
        </authorList>
    </citation>
    <scope>NUCLEOTIDE SEQUENCE [LARGE SCALE GENOMIC DNA]</scope>
    <source>
        <strain evidence="9">ITEM 5010</strain>
    </source>
</reference>
<dbReference type="Gene3D" id="4.10.240.10">
    <property type="entry name" value="Zn(2)-C6 fungal-type DNA-binding domain"/>
    <property type="match status" value="1"/>
</dbReference>
<dbReference type="GO" id="GO:0009893">
    <property type="term" value="P:positive regulation of metabolic process"/>
    <property type="evidence" value="ECO:0007669"/>
    <property type="project" value="UniProtKB-ARBA"/>
</dbReference>
<evidence type="ECO:0000256" key="3">
    <source>
        <dbReference type="ARBA" id="ARBA00023125"/>
    </source>
</evidence>
<dbReference type="Proteomes" id="UP000188318">
    <property type="component" value="Unassembled WGS sequence"/>
</dbReference>
<dbReference type="OMA" id="PSANLAW"/>
<evidence type="ECO:0000313" key="9">
    <source>
        <dbReference type="Proteomes" id="UP000188318"/>
    </source>
</evidence>
<organism evidence="8 9">
    <name type="scientific">Aspergillus carbonarius (strain ITEM 5010)</name>
    <dbReference type="NCBI Taxonomy" id="602072"/>
    <lineage>
        <taxon>Eukaryota</taxon>
        <taxon>Fungi</taxon>
        <taxon>Dikarya</taxon>
        <taxon>Ascomycota</taxon>
        <taxon>Pezizomycotina</taxon>
        <taxon>Eurotiomycetes</taxon>
        <taxon>Eurotiomycetidae</taxon>
        <taxon>Eurotiales</taxon>
        <taxon>Aspergillaceae</taxon>
        <taxon>Aspergillus</taxon>
        <taxon>Aspergillus subgen. Circumdati</taxon>
    </lineage>
</organism>
<dbReference type="Pfam" id="PF00172">
    <property type="entry name" value="Zn_clus"/>
    <property type="match status" value="1"/>
</dbReference>
<dbReference type="OrthoDB" id="2283488at2759"/>
<dbReference type="CDD" id="cd00067">
    <property type="entry name" value="GAL4"/>
    <property type="match status" value="1"/>
</dbReference>
<dbReference type="SUPFAM" id="SSF57701">
    <property type="entry name" value="Zn2/Cys6 DNA-binding domain"/>
    <property type="match status" value="1"/>
</dbReference>
<gene>
    <name evidence="8" type="ORF">ASPCADRAFT_166689</name>
</gene>
<proteinExistence type="predicted"/>
<dbReference type="InterPro" id="IPR001138">
    <property type="entry name" value="Zn2Cys6_DnaBD"/>
</dbReference>
<keyword evidence="2" id="KW-0805">Transcription regulation</keyword>
<evidence type="ECO:0000256" key="1">
    <source>
        <dbReference type="ARBA" id="ARBA00022723"/>
    </source>
</evidence>
<evidence type="ECO:0000256" key="4">
    <source>
        <dbReference type="ARBA" id="ARBA00023163"/>
    </source>
</evidence>
<keyword evidence="4" id="KW-0804">Transcription</keyword>
<evidence type="ECO:0000256" key="2">
    <source>
        <dbReference type="ARBA" id="ARBA00023015"/>
    </source>
</evidence>
<keyword evidence="3" id="KW-0238">DNA-binding</keyword>
<dbReference type="PROSITE" id="PS00463">
    <property type="entry name" value="ZN2_CY6_FUNGAL_1"/>
    <property type="match status" value="1"/>
</dbReference>
<protein>
    <recommendedName>
        <fullName evidence="7">Zn(2)-C6 fungal-type domain-containing protein</fullName>
    </recommendedName>
</protein>
<dbReference type="EMBL" id="KV907497">
    <property type="protein sequence ID" value="OOF97646.1"/>
    <property type="molecule type" value="Genomic_DNA"/>
</dbReference>
<feature type="region of interest" description="Disordered" evidence="6">
    <location>
        <begin position="613"/>
        <end position="656"/>
    </location>
</feature>
<keyword evidence="9" id="KW-1185">Reference proteome</keyword>
<feature type="compositionally biased region" description="Polar residues" evidence="6">
    <location>
        <begin position="95"/>
        <end position="110"/>
    </location>
</feature>
<dbReference type="InterPro" id="IPR007219">
    <property type="entry name" value="XnlR_reg_dom"/>
</dbReference>